<dbReference type="SUPFAM" id="SSF51261">
    <property type="entry name" value="Duplicated hybrid motif"/>
    <property type="match status" value="2"/>
</dbReference>
<name>A0ABT5DPQ1_9BACT</name>
<feature type="domain" description="M23ase beta-sheet core" evidence="1">
    <location>
        <begin position="185"/>
        <end position="236"/>
    </location>
</feature>
<dbReference type="Proteomes" id="UP001221838">
    <property type="component" value="Unassembled WGS sequence"/>
</dbReference>
<comment type="caution">
    <text evidence="2">The sequence shown here is derived from an EMBL/GenBank/DDBJ whole genome shotgun (WGS) entry which is preliminary data.</text>
</comment>
<dbReference type="PANTHER" id="PTHR21666">
    <property type="entry name" value="PEPTIDASE-RELATED"/>
    <property type="match status" value="1"/>
</dbReference>
<dbReference type="InterPro" id="IPR013783">
    <property type="entry name" value="Ig-like_fold"/>
</dbReference>
<dbReference type="PROSITE" id="PS51257">
    <property type="entry name" value="PROKAR_LIPOPROTEIN"/>
    <property type="match status" value="1"/>
</dbReference>
<dbReference type="CDD" id="cd12797">
    <property type="entry name" value="M23_peptidase"/>
    <property type="match status" value="1"/>
</dbReference>
<evidence type="ECO:0000313" key="2">
    <source>
        <dbReference type="EMBL" id="MDC0714362.1"/>
    </source>
</evidence>
<dbReference type="EMBL" id="JAQNDM010000002">
    <property type="protein sequence ID" value="MDC0714362.1"/>
    <property type="molecule type" value="Genomic_DNA"/>
</dbReference>
<gene>
    <name evidence="2" type="ORF">POL68_38260</name>
</gene>
<dbReference type="InterPro" id="IPR011055">
    <property type="entry name" value="Dup_hybrid_motif"/>
</dbReference>
<sequence>MKLRSIVIWAVLWVGCGVIEQEPRIEESAPAEASASMDERVSGESRFAREELGEGGSTVGAMVGGPPAVQLQRWPFEPMAQSECASGKGFTLSQLYGQTCFAYVAKVGGNSGYSQTGYMHSGLDFAIPGKTKLYAVADGEVVCAGAGSCEWGGMTVCGHPAATTMNCCDVYPNGVCPAPEQRYHLVIQSGDARILYGHVYKTKAGLTVGAQVKAGDELGESGDASGPHLHFEVRHISNEGFDPVAFFPLRDQEMVREGFTVNQGDHLCRDDLGSQPSTLFGQYSGWVEEGCTSWPDAPTGPVRCADGFTGRAVTVCTPPLPPVPQQFSPAGGAHAEDFSPTFRWRRPTNPSGYPLTYDIEVKSPDGVVQMLSQDTVCNVFGTGDCYTSYYQPFPTKYPVGPTQWMWRARSRQNGQYSTWASTSFTPFLDSLTPSFFRPAPGQTIDLKDWQNRMVFTVPTGWDGTDRALTVELYSGTTLLRSIIQSNLGRTLPCMHTTDPNLRVCALESGYTTTAKGTLRLEAHPVTYSTMAVDRTRTVSVSYNQP</sequence>
<dbReference type="InterPro" id="IPR050570">
    <property type="entry name" value="Cell_wall_metabolism_enzyme"/>
</dbReference>
<organism evidence="2 3">
    <name type="scientific">Stigmatella ashevillensis</name>
    <dbReference type="NCBI Taxonomy" id="2995309"/>
    <lineage>
        <taxon>Bacteria</taxon>
        <taxon>Pseudomonadati</taxon>
        <taxon>Myxococcota</taxon>
        <taxon>Myxococcia</taxon>
        <taxon>Myxococcales</taxon>
        <taxon>Cystobacterineae</taxon>
        <taxon>Archangiaceae</taxon>
        <taxon>Stigmatella</taxon>
    </lineage>
</organism>
<dbReference type="PANTHER" id="PTHR21666:SF270">
    <property type="entry name" value="MUREIN HYDROLASE ACTIVATOR ENVC"/>
    <property type="match status" value="1"/>
</dbReference>
<evidence type="ECO:0000259" key="1">
    <source>
        <dbReference type="Pfam" id="PF01551"/>
    </source>
</evidence>
<proteinExistence type="predicted"/>
<evidence type="ECO:0000313" key="3">
    <source>
        <dbReference type="Proteomes" id="UP001221838"/>
    </source>
</evidence>
<accession>A0ABT5DPQ1</accession>
<dbReference type="Gene3D" id="2.70.70.10">
    <property type="entry name" value="Glucose Permease (Domain IIA)"/>
    <property type="match status" value="1"/>
</dbReference>
<dbReference type="Pfam" id="PF01551">
    <property type="entry name" value="Peptidase_M23"/>
    <property type="match status" value="1"/>
</dbReference>
<reference evidence="2 3" key="1">
    <citation type="submission" date="2022-11" db="EMBL/GenBank/DDBJ databases">
        <title>Minimal conservation of predation-associated metabolite biosynthetic gene clusters underscores biosynthetic potential of Myxococcota including descriptions for ten novel species: Archangium lansinium sp. nov., Myxococcus landrumus sp. nov., Nannocystis bai.</title>
        <authorList>
            <person name="Ahearne A."/>
            <person name="Stevens C."/>
            <person name="Dowd S."/>
        </authorList>
    </citation>
    <scope>NUCLEOTIDE SEQUENCE [LARGE SCALE GENOMIC DNA]</scope>
    <source>
        <strain evidence="2 3">NCWAL01</strain>
    </source>
</reference>
<protein>
    <submittedName>
        <fullName evidence="2">M23 family metallopeptidase</fullName>
    </submittedName>
</protein>
<dbReference type="Gene3D" id="2.60.40.10">
    <property type="entry name" value="Immunoglobulins"/>
    <property type="match status" value="1"/>
</dbReference>
<keyword evidence="3" id="KW-1185">Reference proteome</keyword>
<dbReference type="RefSeq" id="WP_272144979.1">
    <property type="nucleotide sequence ID" value="NZ_JAQNDM010000002.1"/>
</dbReference>
<dbReference type="InterPro" id="IPR016047">
    <property type="entry name" value="M23ase_b-sheet_dom"/>
</dbReference>